<organism evidence="1">
    <name type="scientific">Rhizopus microsporus var. microsporus</name>
    <dbReference type="NCBI Taxonomy" id="86635"/>
    <lineage>
        <taxon>Eukaryota</taxon>
        <taxon>Fungi</taxon>
        <taxon>Fungi incertae sedis</taxon>
        <taxon>Mucoromycota</taxon>
        <taxon>Mucoromycotina</taxon>
        <taxon>Mucoromycetes</taxon>
        <taxon>Mucorales</taxon>
        <taxon>Mucorineae</taxon>
        <taxon>Rhizopodaceae</taxon>
        <taxon>Rhizopus</taxon>
    </lineage>
</organism>
<dbReference type="EMBL" id="KV921866">
    <property type="protein sequence ID" value="ORE10401.1"/>
    <property type="molecule type" value="Genomic_DNA"/>
</dbReference>
<proteinExistence type="predicted"/>
<sequence length="58" mass="6335">RTCDQAILYACQQSSRGDEGSEKTVKTVDALSLVPFPITDKEGNEENIIAHQDVDGKL</sequence>
<dbReference type="AlphaFoldDB" id="A0A1X0REN8"/>
<dbReference type="Proteomes" id="UP000242414">
    <property type="component" value="Unassembled WGS sequence"/>
</dbReference>
<accession>A0A1X0REN8</accession>
<gene>
    <name evidence="1" type="ORF">BCV72DRAFT_195303</name>
</gene>
<dbReference type="VEuPathDB" id="FungiDB:BCV72DRAFT_195303"/>
<protein>
    <submittedName>
        <fullName evidence="1">Uncharacterized protein</fullName>
    </submittedName>
</protein>
<feature type="non-terminal residue" evidence="1">
    <location>
        <position position="58"/>
    </location>
</feature>
<name>A0A1X0REN8_RHIZD</name>
<evidence type="ECO:0000313" key="1">
    <source>
        <dbReference type="EMBL" id="ORE10401.1"/>
    </source>
</evidence>
<reference evidence="1" key="1">
    <citation type="journal article" date="2016" name="Proc. Natl. Acad. Sci. U.S.A.">
        <title>Lipid metabolic changes in an early divergent fungus govern the establishment of a mutualistic symbiosis with endobacteria.</title>
        <authorList>
            <person name="Lastovetsky O.A."/>
            <person name="Gaspar M.L."/>
            <person name="Mondo S.J."/>
            <person name="LaButti K.M."/>
            <person name="Sandor L."/>
            <person name="Grigoriev I.V."/>
            <person name="Henry S.A."/>
            <person name="Pawlowska T.E."/>
        </authorList>
    </citation>
    <scope>NUCLEOTIDE SEQUENCE [LARGE SCALE GENOMIC DNA]</scope>
    <source>
        <strain evidence="1">ATCC 52814</strain>
    </source>
</reference>
<feature type="non-terminal residue" evidence="1">
    <location>
        <position position="1"/>
    </location>
</feature>